<dbReference type="InterPro" id="IPR000182">
    <property type="entry name" value="GNAT_dom"/>
</dbReference>
<dbReference type="AlphaFoldDB" id="A0A645IP71"/>
<dbReference type="SUPFAM" id="SSF55729">
    <property type="entry name" value="Acyl-CoA N-acyltransferases (Nat)"/>
    <property type="match status" value="1"/>
</dbReference>
<sequence length="182" mass="21379">MVQFSTQRLLIRPFLLEDKEDLYNYLSKEEVVRYEPYSVYSLEEARMEAAVRSVDERFLAVQLLGGPVIGNLYFVEGEYHTWEVGYVFNNDYWKQGYARESVGALLTHLFSSLTARKVIANCNPANQNSWRLLERLGFTREAHLRQNIFFTRNVKGEPNWQDTLVYGLLKEEWLQPAEQSIQ</sequence>
<dbReference type="InterPro" id="IPR016181">
    <property type="entry name" value="Acyl_CoA_acyltransferase"/>
</dbReference>
<feature type="domain" description="N-acetyltransferase" evidence="1">
    <location>
        <begin position="9"/>
        <end position="171"/>
    </location>
</feature>
<name>A0A645IP71_9ZZZZ</name>
<dbReference type="InterPro" id="IPR051531">
    <property type="entry name" value="N-acetyltransferase"/>
</dbReference>
<protein>
    <recommendedName>
        <fullName evidence="1">N-acetyltransferase domain-containing protein</fullName>
    </recommendedName>
</protein>
<dbReference type="EMBL" id="VSSQ01118086">
    <property type="protein sequence ID" value="MPN52199.1"/>
    <property type="molecule type" value="Genomic_DNA"/>
</dbReference>
<dbReference type="PANTHER" id="PTHR43792:SF1">
    <property type="entry name" value="N-ACETYLTRANSFERASE DOMAIN-CONTAINING PROTEIN"/>
    <property type="match status" value="1"/>
</dbReference>
<proteinExistence type="predicted"/>
<organism evidence="2">
    <name type="scientific">bioreactor metagenome</name>
    <dbReference type="NCBI Taxonomy" id="1076179"/>
    <lineage>
        <taxon>unclassified sequences</taxon>
        <taxon>metagenomes</taxon>
        <taxon>ecological metagenomes</taxon>
    </lineage>
</organism>
<gene>
    <name evidence="2" type="ORF">SDC9_199855</name>
</gene>
<comment type="caution">
    <text evidence="2">The sequence shown here is derived from an EMBL/GenBank/DDBJ whole genome shotgun (WGS) entry which is preliminary data.</text>
</comment>
<evidence type="ECO:0000259" key="1">
    <source>
        <dbReference type="PROSITE" id="PS51186"/>
    </source>
</evidence>
<dbReference type="PROSITE" id="PS51186">
    <property type="entry name" value="GNAT"/>
    <property type="match status" value="1"/>
</dbReference>
<reference evidence="2" key="1">
    <citation type="submission" date="2019-08" db="EMBL/GenBank/DDBJ databases">
        <authorList>
            <person name="Kucharzyk K."/>
            <person name="Murdoch R.W."/>
            <person name="Higgins S."/>
            <person name="Loffler F."/>
        </authorList>
    </citation>
    <scope>NUCLEOTIDE SEQUENCE</scope>
</reference>
<dbReference type="Pfam" id="PF13302">
    <property type="entry name" value="Acetyltransf_3"/>
    <property type="match status" value="1"/>
</dbReference>
<evidence type="ECO:0000313" key="2">
    <source>
        <dbReference type="EMBL" id="MPN52199.1"/>
    </source>
</evidence>
<dbReference type="GO" id="GO:0016747">
    <property type="term" value="F:acyltransferase activity, transferring groups other than amino-acyl groups"/>
    <property type="evidence" value="ECO:0007669"/>
    <property type="project" value="InterPro"/>
</dbReference>
<accession>A0A645IP71</accession>
<dbReference type="PANTHER" id="PTHR43792">
    <property type="entry name" value="GNAT FAMILY, PUTATIVE (AFU_ORTHOLOGUE AFUA_3G00765)-RELATED-RELATED"/>
    <property type="match status" value="1"/>
</dbReference>
<dbReference type="Gene3D" id="3.40.630.30">
    <property type="match status" value="1"/>
</dbReference>